<dbReference type="SUPFAM" id="SSF55604">
    <property type="entry name" value="Glucose permease domain IIB"/>
    <property type="match status" value="1"/>
</dbReference>
<evidence type="ECO:0000256" key="1">
    <source>
        <dbReference type="ARBA" id="ARBA00022448"/>
    </source>
</evidence>
<keyword evidence="2" id="KW-0762">Sugar transport</keyword>
<gene>
    <name evidence="8" type="ORF">BKA23_2467</name>
</gene>
<keyword evidence="9" id="KW-1185">Reference proteome</keyword>
<dbReference type="InterPro" id="IPR018113">
    <property type="entry name" value="PTrfase_EIIB_Cys"/>
</dbReference>
<sequence length="76" mass="7719">MIEADQILAGLGGAANIVDVQACVTRVRCEVRDPAEVDEAALTAAGAVSVITTDNAVHVVVGAQSAALVDDIEDLM</sequence>
<dbReference type="PANTHER" id="PTHR30009">
    <property type="entry name" value="CYTOCHROME C-TYPE SYNTHESIS PROTEIN AND PTS TRANSMEMBRANE COMPONENT"/>
    <property type="match status" value="1"/>
</dbReference>
<dbReference type="Pfam" id="PF00367">
    <property type="entry name" value="PTS_EIIB"/>
    <property type="match status" value="1"/>
</dbReference>
<accession>A0A561E3C4</accession>
<reference evidence="8 9" key="1">
    <citation type="submission" date="2019-06" db="EMBL/GenBank/DDBJ databases">
        <title>Sequencing the genomes of 1000 actinobacteria strains.</title>
        <authorList>
            <person name="Klenk H.-P."/>
        </authorList>
    </citation>
    <scope>NUCLEOTIDE SEQUENCE [LARGE SCALE GENOMIC DNA]</scope>
    <source>
        <strain evidence="8 9">DSM 19560</strain>
    </source>
</reference>
<evidence type="ECO:0000259" key="7">
    <source>
        <dbReference type="PROSITE" id="PS51098"/>
    </source>
</evidence>
<feature type="domain" description="PTS EIIB type-1" evidence="7">
    <location>
        <begin position="1"/>
        <end position="76"/>
    </location>
</feature>
<dbReference type="GO" id="GO:0009401">
    <property type="term" value="P:phosphoenolpyruvate-dependent sugar phosphotransferase system"/>
    <property type="evidence" value="ECO:0007669"/>
    <property type="project" value="UniProtKB-KW"/>
</dbReference>
<dbReference type="GO" id="GO:0016301">
    <property type="term" value="F:kinase activity"/>
    <property type="evidence" value="ECO:0007669"/>
    <property type="project" value="UniProtKB-KW"/>
</dbReference>
<dbReference type="InterPro" id="IPR036878">
    <property type="entry name" value="Glu_permease_IIB"/>
</dbReference>
<evidence type="ECO:0000256" key="5">
    <source>
        <dbReference type="ARBA" id="ARBA00022777"/>
    </source>
</evidence>
<proteinExistence type="predicted"/>
<dbReference type="AlphaFoldDB" id="A0A561E3C4"/>
<evidence type="ECO:0000313" key="8">
    <source>
        <dbReference type="EMBL" id="TWE10116.1"/>
    </source>
</evidence>
<dbReference type="OrthoDB" id="2045873at2"/>
<dbReference type="InterPro" id="IPR001996">
    <property type="entry name" value="PTS_IIB_1"/>
</dbReference>
<dbReference type="InterPro" id="IPR050429">
    <property type="entry name" value="PTS_Glucose_EIICBA"/>
</dbReference>
<organism evidence="8 9">
    <name type="scientific">Rudaeicoccus suwonensis</name>
    <dbReference type="NCBI Taxonomy" id="657409"/>
    <lineage>
        <taxon>Bacteria</taxon>
        <taxon>Bacillati</taxon>
        <taxon>Actinomycetota</taxon>
        <taxon>Actinomycetes</taxon>
        <taxon>Micrococcales</taxon>
        <taxon>Dermacoccaceae</taxon>
        <taxon>Rudaeicoccus</taxon>
    </lineage>
</organism>
<keyword evidence="1" id="KW-0813">Transport</keyword>
<dbReference type="RefSeq" id="WP_145228840.1">
    <property type="nucleotide sequence ID" value="NZ_VIVQ01000002.1"/>
</dbReference>
<keyword evidence="3" id="KW-0808">Transferase</keyword>
<dbReference type="GO" id="GO:0005886">
    <property type="term" value="C:plasma membrane"/>
    <property type="evidence" value="ECO:0007669"/>
    <property type="project" value="TreeGrafter"/>
</dbReference>
<dbReference type="GO" id="GO:0008982">
    <property type="term" value="F:protein-N(PI)-phosphohistidine-sugar phosphotransferase activity"/>
    <property type="evidence" value="ECO:0007669"/>
    <property type="project" value="InterPro"/>
</dbReference>
<keyword evidence="4" id="KW-0598">Phosphotransferase system</keyword>
<protein>
    <submittedName>
        <fullName evidence="8">PTS system N-acetylglucosamine-specific IIB component (Glc family)</fullName>
    </submittedName>
</protein>
<evidence type="ECO:0000313" key="9">
    <source>
        <dbReference type="Proteomes" id="UP000318297"/>
    </source>
</evidence>
<dbReference type="PANTHER" id="PTHR30009:SF4">
    <property type="entry name" value="PTS SYSTEM N-ACETYLGLUCOSAMINE-SPECIFIC EIICBA COMPONENT"/>
    <property type="match status" value="1"/>
</dbReference>
<name>A0A561E3C4_9MICO</name>
<dbReference type="PROSITE" id="PS51098">
    <property type="entry name" value="PTS_EIIB_TYPE_1"/>
    <property type="match status" value="1"/>
</dbReference>
<dbReference type="Gene3D" id="3.30.1360.60">
    <property type="entry name" value="Glucose permease domain IIB"/>
    <property type="match status" value="1"/>
</dbReference>
<dbReference type="GO" id="GO:0015764">
    <property type="term" value="P:N-acetylglucosamine transport"/>
    <property type="evidence" value="ECO:0007669"/>
    <property type="project" value="TreeGrafter"/>
</dbReference>
<comment type="caution">
    <text evidence="8">The sequence shown here is derived from an EMBL/GenBank/DDBJ whole genome shotgun (WGS) entry which is preliminary data.</text>
</comment>
<dbReference type="EMBL" id="VIVQ01000002">
    <property type="protein sequence ID" value="TWE10116.1"/>
    <property type="molecule type" value="Genomic_DNA"/>
</dbReference>
<feature type="active site" description="Phosphocysteine intermediate; for EIIB activity" evidence="6">
    <location>
        <position position="23"/>
    </location>
</feature>
<evidence type="ECO:0000256" key="4">
    <source>
        <dbReference type="ARBA" id="ARBA00022683"/>
    </source>
</evidence>
<dbReference type="GO" id="GO:0090563">
    <property type="term" value="F:protein-phosphocysteine-sugar phosphotransferase activity"/>
    <property type="evidence" value="ECO:0007669"/>
    <property type="project" value="TreeGrafter"/>
</dbReference>
<evidence type="ECO:0000256" key="3">
    <source>
        <dbReference type="ARBA" id="ARBA00022679"/>
    </source>
</evidence>
<dbReference type="Proteomes" id="UP000318297">
    <property type="component" value="Unassembled WGS sequence"/>
</dbReference>
<evidence type="ECO:0000256" key="6">
    <source>
        <dbReference type="PROSITE-ProRule" id="PRU00421"/>
    </source>
</evidence>
<keyword evidence="5" id="KW-0418">Kinase</keyword>
<evidence type="ECO:0000256" key="2">
    <source>
        <dbReference type="ARBA" id="ARBA00022597"/>
    </source>
</evidence>